<comment type="caution">
    <text evidence="1">The sequence shown here is derived from an EMBL/GenBank/DDBJ whole genome shotgun (WGS) entry which is preliminary data.</text>
</comment>
<dbReference type="Proteomes" id="UP000038009">
    <property type="component" value="Unassembled WGS sequence"/>
</dbReference>
<keyword evidence="2" id="KW-1185">Reference proteome</keyword>
<dbReference type="EMBL" id="LJSK01000609">
    <property type="protein sequence ID" value="KPI82678.1"/>
    <property type="molecule type" value="Genomic_DNA"/>
</dbReference>
<dbReference type="VEuPathDB" id="TriTrypDB:Lsey_0609_0020"/>
<organism evidence="1 2">
    <name type="scientific">Leptomonas seymouri</name>
    <dbReference type="NCBI Taxonomy" id="5684"/>
    <lineage>
        <taxon>Eukaryota</taxon>
        <taxon>Discoba</taxon>
        <taxon>Euglenozoa</taxon>
        <taxon>Kinetoplastea</taxon>
        <taxon>Metakinetoplastina</taxon>
        <taxon>Trypanosomatida</taxon>
        <taxon>Trypanosomatidae</taxon>
        <taxon>Leishmaniinae</taxon>
        <taxon>Leptomonas</taxon>
    </lineage>
</organism>
<proteinExistence type="predicted"/>
<evidence type="ECO:0000313" key="1">
    <source>
        <dbReference type="EMBL" id="KPI82678.1"/>
    </source>
</evidence>
<gene>
    <name evidence="1" type="ORF">ABL78_8309</name>
</gene>
<name>A0A0N1HYD8_LEPSE</name>
<sequence length="142" mass="15386">MKEGSHDMNFTTRMPDRNSFVAFKRASVTVAFSLKALYISCVSLFCSGRDKAKPSTPISAGHPTKLYSRAAPPMSCSGDPTRAQIQYTKSFALCASLLTMLTSRPGFIVGSAMALSEIVRAFSKIIAASVHLLEAAVRPHIW</sequence>
<evidence type="ECO:0000313" key="2">
    <source>
        <dbReference type="Proteomes" id="UP000038009"/>
    </source>
</evidence>
<accession>A0A0N1HYD8</accession>
<reference evidence="1 2" key="1">
    <citation type="journal article" date="2015" name="PLoS Pathog.">
        <title>Leptomonas seymouri: Adaptations to the Dixenous Life Cycle Analyzed by Genome Sequencing, Transcriptome Profiling and Co-infection with Leishmania donovani.</title>
        <authorList>
            <person name="Kraeva N."/>
            <person name="Butenko A."/>
            <person name="Hlavacova J."/>
            <person name="Kostygov A."/>
            <person name="Myskova J."/>
            <person name="Grybchuk D."/>
            <person name="Lestinova T."/>
            <person name="Votypka J."/>
            <person name="Volf P."/>
            <person name="Opperdoes F."/>
            <person name="Flegontov P."/>
            <person name="Lukes J."/>
            <person name="Yurchenko V."/>
        </authorList>
    </citation>
    <scope>NUCLEOTIDE SEQUENCE [LARGE SCALE GENOMIC DNA]</scope>
    <source>
        <strain evidence="1 2">ATCC 30220</strain>
    </source>
</reference>
<dbReference type="AlphaFoldDB" id="A0A0N1HYD8"/>
<protein>
    <submittedName>
        <fullName evidence="1">Uncharacterized protein</fullName>
    </submittedName>
</protein>